<dbReference type="Proteomes" id="UP000494165">
    <property type="component" value="Unassembled WGS sequence"/>
</dbReference>
<protein>
    <recommendedName>
        <fullName evidence="2">Myb-like domain-containing protein</fullName>
    </recommendedName>
</protein>
<proteinExistence type="predicted"/>
<dbReference type="Gene3D" id="1.10.10.60">
    <property type="entry name" value="Homeodomain-like"/>
    <property type="match status" value="1"/>
</dbReference>
<dbReference type="CDD" id="cd00167">
    <property type="entry name" value="SANT"/>
    <property type="match status" value="1"/>
</dbReference>
<dbReference type="OrthoDB" id="10250004at2759"/>
<feature type="domain" description="Myb-like" evidence="2">
    <location>
        <begin position="20"/>
        <end position="69"/>
    </location>
</feature>
<evidence type="ECO:0000259" key="2">
    <source>
        <dbReference type="SMART" id="SM00717"/>
    </source>
</evidence>
<evidence type="ECO:0000313" key="3">
    <source>
        <dbReference type="EMBL" id="CAB3363484.1"/>
    </source>
</evidence>
<dbReference type="EMBL" id="CADEPI010000012">
    <property type="protein sequence ID" value="CAB3363484.1"/>
    <property type="molecule type" value="Genomic_DNA"/>
</dbReference>
<gene>
    <name evidence="3" type="ORF">CLODIP_2_CD02195</name>
</gene>
<accession>A0A8S1C6J0</accession>
<dbReference type="SMART" id="SM00717">
    <property type="entry name" value="SANT"/>
    <property type="match status" value="1"/>
</dbReference>
<dbReference type="SUPFAM" id="SSF46689">
    <property type="entry name" value="Homeodomain-like"/>
    <property type="match status" value="1"/>
</dbReference>
<keyword evidence="4" id="KW-1185">Reference proteome</keyword>
<dbReference type="InterPro" id="IPR001005">
    <property type="entry name" value="SANT/Myb"/>
</dbReference>
<evidence type="ECO:0000313" key="4">
    <source>
        <dbReference type="Proteomes" id="UP000494165"/>
    </source>
</evidence>
<organism evidence="3 4">
    <name type="scientific">Cloeon dipterum</name>
    <dbReference type="NCBI Taxonomy" id="197152"/>
    <lineage>
        <taxon>Eukaryota</taxon>
        <taxon>Metazoa</taxon>
        <taxon>Ecdysozoa</taxon>
        <taxon>Arthropoda</taxon>
        <taxon>Hexapoda</taxon>
        <taxon>Insecta</taxon>
        <taxon>Pterygota</taxon>
        <taxon>Palaeoptera</taxon>
        <taxon>Ephemeroptera</taxon>
        <taxon>Pisciforma</taxon>
        <taxon>Baetidae</taxon>
        <taxon>Cloeon</taxon>
    </lineage>
</organism>
<sequence>MGRRKMTQCRSQRVFQKLNQERLWTTKEKEMLLLGLRLYGTSNYEQLQQFVPRRSMIELRNFLQMHKLEGMWKPKNPEAEAPIDLWLEALGAKDRGGCLNAGNSKEISQQLKLIAVCERHPPPEKCEGVDFKELYYYLATVLSGTHPRHISLESAQLIFHCCLWLASMTVDQDLSTPKNFLNKVNASRDGVQIKNTYSKHALMVPPEDSINADKAMNPLGVPCEMLMLSAHDAALISGENLIGDPYAAPPAIPETISNSEIDFGDADEEVIKDQQLDEGQITVVFDDNLMVDNNTEFSIVVNPN</sequence>
<name>A0A8S1C6J0_9INSE</name>
<evidence type="ECO:0000256" key="1">
    <source>
        <dbReference type="ARBA" id="ARBA00004123"/>
    </source>
</evidence>
<dbReference type="InterPro" id="IPR009057">
    <property type="entry name" value="Homeodomain-like_sf"/>
</dbReference>
<comment type="caution">
    <text evidence="3">The sequence shown here is derived from an EMBL/GenBank/DDBJ whole genome shotgun (WGS) entry which is preliminary data.</text>
</comment>
<dbReference type="AlphaFoldDB" id="A0A8S1C6J0"/>
<dbReference type="GO" id="GO:0005634">
    <property type="term" value="C:nucleus"/>
    <property type="evidence" value="ECO:0007669"/>
    <property type="project" value="UniProtKB-SubCell"/>
</dbReference>
<reference evidence="3 4" key="1">
    <citation type="submission" date="2020-04" db="EMBL/GenBank/DDBJ databases">
        <authorList>
            <person name="Alioto T."/>
            <person name="Alioto T."/>
            <person name="Gomez Garrido J."/>
        </authorList>
    </citation>
    <scope>NUCLEOTIDE SEQUENCE [LARGE SCALE GENOMIC DNA]</scope>
</reference>
<comment type="subcellular location">
    <subcellularLocation>
        <location evidence="1">Nucleus</location>
    </subcellularLocation>
</comment>